<gene>
    <name evidence="1" type="ORF">HJG63_012676</name>
</gene>
<dbReference type="PANTHER" id="PTHR46669:SF1">
    <property type="entry name" value="LEUCINE-RICH PPR MOTIF-CONTAINING PROTEIN, MITOCHONDRIAL"/>
    <property type="match status" value="1"/>
</dbReference>
<dbReference type="AlphaFoldDB" id="A0A7J8FJX1"/>
<dbReference type="Gene3D" id="1.25.40.10">
    <property type="entry name" value="Tetratricopeptide repeat domain"/>
    <property type="match status" value="1"/>
</dbReference>
<comment type="caution">
    <text evidence="1">The sequence shown here is derived from an EMBL/GenBank/DDBJ whole genome shotgun (WGS) entry which is preliminary data.</text>
</comment>
<dbReference type="GO" id="GO:0070129">
    <property type="term" value="P:regulation of mitochondrial translation"/>
    <property type="evidence" value="ECO:0007669"/>
    <property type="project" value="TreeGrafter"/>
</dbReference>
<accession>A0A7J8FJX1</accession>
<dbReference type="InterPro" id="IPR011990">
    <property type="entry name" value="TPR-like_helical_dom_sf"/>
</dbReference>
<dbReference type="PANTHER" id="PTHR46669">
    <property type="entry name" value="LEUCINE-RICH PPR MOTIF-CONTAINING PROTEIN, MITOCHONDRIAL"/>
    <property type="match status" value="1"/>
</dbReference>
<protein>
    <submittedName>
        <fullName evidence="1">Leucine rich pentatricopeptide repeat containing</fullName>
    </submittedName>
</protein>
<organism evidence="1 2">
    <name type="scientific">Rousettus aegyptiacus</name>
    <name type="common">Egyptian fruit bat</name>
    <name type="synonym">Pteropus aegyptiacus</name>
    <dbReference type="NCBI Taxonomy" id="9407"/>
    <lineage>
        <taxon>Eukaryota</taxon>
        <taxon>Metazoa</taxon>
        <taxon>Chordata</taxon>
        <taxon>Craniata</taxon>
        <taxon>Vertebrata</taxon>
        <taxon>Euteleostomi</taxon>
        <taxon>Mammalia</taxon>
        <taxon>Eutheria</taxon>
        <taxon>Laurasiatheria</taxon>
        <taxon>Chiroptera</taxon>
        <taxon>Yinpterochiroptera</taxon>
        <taxon>Pteropodoidea</taxon>
        <taxon>Pteropodidae</taxon>
        <taxon>Rousettinae</taxon>
        <taxon>Rousettus</taxon>
    </lineage>
</organism>
<dbReference type="EMBL" id="JACASE010000007">
    <property type="protein sequence ID" value="KAF6447851.1"/>
    <property type="molecule type" value="Genomic_DNA"/>
</dbReference>
<sequence>MQEENIIPRGKTLRLLAEILRNNNQEVPFDVPELWIEEEKHSPNPSAPSRVETNIQKDLLNACQWKRSKDAYDTFLKAQKQNVVFNSETYSSLIKLLLTKDSFPQAMQVKDFAETHIKGFTLNDAANSLLIITQVRRDYLKEALTTLKTALDLKQTPSRIAVTRLIQACALKGDTESIHAIQKMVNGLEDSIGLSHMVFINNIALAQIKNNNIDVAIENIENMLTSENQTVEPQYFGLAYLFRKVIEERLEPALEKISIMAERLANQFAVYKPVTDLFLQLLDSGKVDDARALLQRCGAIAEQTPIFLVFCIRSSRRPGKAPTLKSLLELIPELTEKEEAYNSIMKSYVMDSDVSSAKALYENLTAKNIKLDDLFLKRYAVLLKNAGESVPFTEPPESFEFYAKQLKELRENPL</sequence>
<dbReference type="InterPro" id="IPR033490">
    <property type="entry name" value="LRP130"/>
</dbReference>
<dbReference type="GO" id="GO:0005739">
    <property type="term" value="C:mitochondrion"/>
    <property type="evidence" value="ECO:0007669"/>
    <property type="project" value="TreeGrafter"/>
</dbReference>
<proteinExistence type="predicted"/>
<dbReference type="GO" id="GO:0003730">
    <property type="term" value="F:mRNA 3'-UTR binding"/>
    <property type="evidence" value="ECO:0007669"/>
    <property type="project" value="TreeGrafter"/>
</dbReference>
<reference evidence="1 2" key="1">
    <citation type="journal article" date="2020" name="Nature">
        <title>Six reference-quality genomes reveal evolution of bat adaptations.</title>
        <authorList>
            <person name="Jebb D."/>
            <person name="Huang Z."/>
            <person name="Pippel M."/>
            <person name="Hughes G.M."/>
            <person name="Lavrichenko K."/>
            <person name="Devanna P."/>
            <person name="Winkler S."/>
            <person name="Jermiin L.S."/>
            <person name="Skirmuntt E.C."/>
            <person name="Katzourakis A."/>
            <person name="Burkitt-Gray L."/>
            <person name="Ray D.A."/>
            <person name="Sullivan K.A.M."/>
            <person name="Roscito J.G."/>
            <person name="Kirilenko B.M."/>
            <person name="Davalos L.M."/>
            <person name="Corthals A.P."/>
            <person name="Power M.L."/>
            <person name="Jones G."/>
            <person name="Ransome R.D."/>
            <person name="Dechmann D.K.N."/>
            <person name="Locatelli A.G."/>
            <person name="Puechmaille S.J."/>
            <person name="Fedrigo O."/>
            <person name="Jarvis E.D."/>
            <person name="Hiller M."/>
            <person name="Vernes S.C."/>
            <person name="Myers E.W."/>
            <person name="Teeling E.C."/>
        </authorList>
    </citation>
    <scope>NUCLEOTIDE SEQUENCE [LARGE SCALE GENOMIC DNA]</scope>
    <source>
        <strain evidence="1">MRouAeg1</strain>
        <tissue evidence="1">Muscle</tissue>
    </source>
</reference>
<dbReference type="Proteomes" id="UP000593571">
    <property type="component" value="Unassembled WGS sequence"/>
</dbReference>
<evidence type="ECO:0000313" key="1">
    <source>
        <dbReference type="EMBL" id="KAF6447851.1"/>
    </source>
</evidence>
<evidence type="ECO:0000313" key="2">
    <source>
        <dbReference type="Proteomes" id="UP000593571"/>
    </source>
</evidence>
<dbReference type="GO" id="GO:0005634">
    <property type="term" value="C:nucleus"/>
    <property type="evidence" value="ECO:0007669"/>
    <property type="project" value="TreeGrafter"/>
</dbReference>
<name>A0A7J8FJX1_ROUAE</name>
<keyword evidence="2" id="KW-1185">Reference proteome</keyword>